<evidence type="ECO:0000256" key="2">
    <source>
        <dbReference type="ARBA" id="ARBA00022475"/>
    </source>
</evidence>
<dbReference type="InterPro" id="IPR003752">
    <property type="entry name" value="DiS_bond_form_DsbB/BdbC"/>
</dbReference>
<dbReference type="KEGG" id="bpsi:IX83_04275"/>
<dbReference type="OrthoDB" id="3711263at2"/>
<accession>A0A077DDD6</accession>
<dbReference type="Pfam" id="PF02600">
    <property type="entry name" value="DsbB"/>
    <property type="match status" value="1"/>
</dbReference>
<evidence type="ECO:0000313" key="7">
    <source>
        <dbReference type="EMBL" id="AIL32624.1"/>
    </source>
</evidence>
<dbReference type="InterPro" id="IPR023380">
    <property type="entry name" value="DsbB-like_sf"/>
</dbReference>
<dbReference type="Gene3D" id="1.20.1550.10">
    <property type="entry name" value="DsbB-like"/>
    <property type="match status" value="1"/>
</dbReference>
<keyword evidence="3 6" id="KW-0812">Transmembrane</keyword>
<dbReference type="InterPro" id="IPR050183">
    <property type="entry name" value="DsbB"/>
</dbReference>
<dbReference type="EMBL" id="CP009238">
    <property type="protein sequence ID" value="AIL32624.1"/>
    <property type="molecule type" value="Genomic_DNA"/>
</dbReference>
<dbReference type="GO" id="GO:0006457">
    <property type="term" value="P:protein folding"/>
    <property type="evidence" value="ECO:0007669"/>
    <property type="project" value="InterPro"/>
</dbReference>
<keyword evidence="8" id="KW-1185">Reference proteome</keyword>
<feature type="transmembrane region" description="Helical" evidence="6">
    <location>
        <begin position="7"/>
        <end position="28"/>
    </location>
</feature>
<keyword evidence="4 6" id="KW-1133">Transmembrane helix</keyword>
<dbReference type="SUPFAM" id="SSF158442">
    <property type="entry name" value="DsbB-like"/>
    <property type="match status" value="1"/>
</dbReference>
<evidence type="ECO:0000256" key="4">
    <source>
        <dbReference type="ARBA" id="ARBA00022989"/>
    </source>
</evidence>
<dbReference type="AlphaFoldDB" id="A0A077DDD6"/>
<evidence type="ECO:0000256" key="3">
    <source>
        <dbReference type="ARBA" id="ARBA00022692"/>
    </source>
</evidence>
<keyword evidence="2" id="KW-1003">Cell membrane</keyword>
<dbReference type="STRING" id="1072685.IX83_04275"/>
<name>A0A077DDD6_9BURK</name>
<dbReference type="PANTHER" id="PTHR36570">
    <property type="entry name" value="DISULFIDE BOND FORMATION PROTEIN B"/>
    <property type="match status" value="1"/>
</dbReference>
<dbReference type="eggNOG" id="COG1495">
    <property type="taxonomic scope" value="Bacteria"/>
</dbReference>
<dbReference type="RefSeq" id="WP_038499532.1">
    <property type="nucleotide sequence ID" value="NZ_AFWK01000113.1"/>
</dbReference>
<protein>
    <recommendedName>
        <fullName evidence="9">Disulfide bond formation protein DsbB</fullName>
    </recommendedName>
</protein>
<dbReference type="PANTHER" id="PTHR36570:SF3">
    <property type="entry name" value="DISULFIDE BOND FORMATION PROTEIN B"/>
    <property type="match status" value="1"/>
</dbReference>
<comment type="subcellular location">
    <subcellularLocation>
        <location evidence="1">Cell membrane</location>
        <topology evidence="1">Multi-pass membrane protein</topology>
    </subcellularLocation>
</comment>
<reference evidence="7 8" key="1">
    <citation type="journal article" date="2014" name="BMC Genomics">
        <title>A genomic perspective on a new bacterial genus and species from the Alcaligenaceae family, Basilea psittacipulmonis.</title>
        <authorList>
            <person name="Whiteson K.L."/>
            <person name="Hernandez D."/>
            <person name="Lazarevic V."/>
            <person name="Gaia N."/>
            <person name="Farinelli L."/>
            <person name="Francois P."/>
            <person name="Pilo P."/>
            <person name="Frey J."/>
            <person name="Schrenzel J."/>
        </authorList>
    </citation>
    <scope>NUCLEOTIDE SEQUENCE [LARGE SCALE GENOMIC DNA]</scope>
    <source>
        <strain evidence="7 8">DSM 24701</strain>
    </source>
</reference>
<keyword evidence="5 6" id="KW-0472">Membrane</keyword>
<dbReference type="HOGENOM" id="CLU_098660_3_0_4"/>
<dbReference type="Proteomes" id="UP000028945">
    <property type="component" value="Chromosome"/>
</dbReference>
<proteinExistence type="predicted"/>
<feature type="transmembrane region" description="Helical" evidence="6">
    <location>
        <begin position="65"/>
        <end position="84"/>
    </location>
</feature>
<gene>
    <name evidence="7" type="ORF">IX83_04275</name>
</gene>
<evidence type="ECO:0000256" key="1">
    <source>
        <dbReference type="ARBA" id="ARBA00004651"/>
    </source>
</evidence>
<evidence type="ECO:0000256" key="6">
    <source>
        <dbReference type="SAM" id="Phobius"/>
    </source>
</evidence>
<dbReference type="GO" id="GO:0005886">
    <property type="term" value="C:plasma membrane"/>
    <property type="evidence" value="ECO:0007669"/>
    <property type="project" value="UniProtKB-SubCell"/>
</dbReference>
<dbReference type="GO" id="GO:0015035">
    <property type="term" value="F:protein-disulfide reductase activity"/>
    <property type="evidence" value="ECO:0007669"/>
    <property type="project" value="InterPro"/>
</dbReference>
<evidence type="ECO:0000313" key="8">
    <source>
        <dbReference type="Proteomes" id="UP000028945"/>
    </source>
</evidence>
<sequence>MNTQRLLNLNCLLSLLAVVFALISQHFFDMRPCAWCSFQRFIYLCLAAVCLVSFFTPIRVIRRFWALLSLGISVAGISAAWFQYSVAQNLFSCDMTFADRFMHQISGLDTAVPWLFGIYASCMDAKVSIWGIDYALWSLFLFSLLAFISLIALFIRDQKKNVQED</sequence>
<feature type="transmembrane region" description="Helical" evidence="6">
    <location>
        <begin position="134"/>
        <end position="155"/>
    </location>
</feature>
<evidence type="ECO:0000256" key="5">
    <source>
        <dbReference type="ARBA" id="ARBA00023136"/>
    </source>
</evidence>
<feature type="transmembrane region" description="Helical" evidence="6">
    <location>
        <begin position="40"/>
        <end position="58"/>
    </location>
</feature>
<evidence type="ECO:0008006" key="9">
    <source>
        <dbReference type="Google" id="ProtNLM"/>
    </source>
</evidence>
<organism evidence="7 8">
    <name type="scientific">Basilea psittacipulmonis DSM 24701</name>
    <dbReference type="NCBI Taxonomy" id="1072685"/>
    <lineage>
        <taxon>Bacteria</taxon>
        <taxon>Pseudomonadati</taxon>
        <taxon>Pseudomonadota</taxon>
        <taxon>Betaproteobacteria</taxon>
        <taxon>Burkholderiales</taxon>
        <taxon>Alcaligenaceae</taxon>
        <taxon>Basilea</taxon>
    </lineage>
</organism>